<protein>
    <submittedName>
        <fullName evidence="4">CsbD family protein</fullName>
    </submittedName>
</protein>
<gene>
    <name evidence="4" type="ORF">ACFQ2K_19290</name>
</gene>
<comment type="caution">
    <text evidence="4">The sequence shown here is derived from an EMBL/GenBank/DDBJ whole genome shotgun (WGS) entry which is preliminary data.</text>
</comment>
<comment type="similarity">
    <text evidence="1">Belongs to the UPF0337 (CsbD) family.</text>
</comment>
<reference evidence="5" key="1">
    <citation type="journal article" date="2019" name="Int. J. Syst. Evol. Microbiol.">
        <title>The Global Catalogue of Microorganisms (GCM) 10K type strain sequencing project: providing services to taxonomists for standard genome sequencing and annotation.</title>
        <authorList>
            <consortium name="The Broad Institute Genomics Platform"/>
            <consortium name="The Broad Institute Genome Sequencing Center for Infectious Disease"/>
            <person name="Wu L."/>
            <person name="Ma J."/>
        </authorList>
    </citation>
    <scope>NUCLEOTIDE SEQUENCE [LARGE SCALE GENOMIC DNA]</scope>
    <source>
        <strain evidence="5">JCM 12607</strain>
    </source>
</reference>
<evidence type="ECO:0000313" key="4">
    <source>
        <dbReference type="EMBL" id="MFD0624588.1"/>
    </source>
</evidence>
<name>A0ABW2WTK7_9ACTN</name>
<keyword evidence="5" id="KW-1185">Reference proteome</keyword>
<feature type="region of interest" description="Disordered" evidence="2">
    <location>
        <begin position="1"/>
        <end position="63"/>
    </location>
</feature>
<evidence type="ECO:0000256" key="2">
    <source>
        <dbReference type="SAM" id="MobiDB-lite"/>
    </source>
</evidence>
<dbReference type="SUPFAM" id="SSF69047">
    <property type="entry name" value="Hypothetical protein YjbJ"/>
    <property type="match status" value="1"/>
</dbReference>
<evidence type="ECO:0000259" key="3">
    <source>
        <dbReference type="Pfam" id="PF05532"/>
    </source>
</evidence>
<dbReference type="InterPro" id="IPR036629">
    <property type="entry name" value="YjbJ_sf"/>
</dbReference>
<dbReference type="InterPro" id="IPR008462">
    <property type="entry name" value="CsbD"/>
</dbReference>
<evidence type="ECO:0000256" key="1">
    <source>
        <dbReference type="ARBA" id="ARBA00009129"/>
    </source>
</evidence>
<proteinExistence type="inferred from homology"/>
<sequence length="63" mass="6996">MVDEGAKDKLKGKAKEAMGKMTGDRRKEAEGKMDQAKGRAKDAMGDAEERAEGMKDSQRRDEH</sequence>
<accession>A0ABW2WTK7</accession>
<dbReference type="Pfam" id="PF05532">
    <property type="entry name" value="CsbD"/>
    <property type="match status" value="1"/>
</dbReference>
<organism evidence="4 5">
    <name type="scientific">Streptomyces sanglieri</name>
    <dbReference type="NCBI Taxonomy" id="193460"/>
    <lineage>
        <taxon>Bacteria</taxon>
        <taxon>Bacillati</taxon>
        <taxon>Actinomycetota</taxon>
        <taxon>Actinomycetes</taxon>
        <taxon>Kitasatosporales</taxon>
        <taxon>Streptomycetaceae</taxon>
        <taxon>Streptomyces</taxon>
    </lineage>
</organism>
<dbReference type="Gene3D" id="1.10.1470.10">
    <property type="entry name" value="YjbJ"/>
    <property type="match status" value="1"/>
</dbReference>
<dbReference type="Proteomes" id="UP001596915">
    <property type="component" value="Unassembled WGS sequence"/>
</dbReference>
<feature type="domain" description="CsbD-like" evidence="3">
    <location>
        <begin position="4"/>
        <end position="52"/>
    </location>
</feature>
<evidence type="ECO:0000313" key="5">
    <source>
        <dbReference type="Proteomes" id="UP001596915"/>
    </source>
</evidence>
<dbReference type="EMBL" id="JBHTGL010000008">
    <property type="protein sequence ID" value="MFD0624588.1"/>
    <property type="molecule type" value="Genomic_DNA"/>
</dbReference>